<protein>
    <submittedName>
        <fullName evidence="1">Uncharacterized protein</fullName>
    </submittedName>
</protein>
<keyword evidence="2" id="KW-1185">Reference proteome</keyword>
<evidence type="ECO:0000313" key="1">
    <source>
        <dbReference type="EMBL" id="CAK5079099.1"/>
    </source>
</evidence>
<name>A0ACB0ZJ33_MELEN</name>
<sequence>MKVYEFMNSSFDISCFSFFTLIFLSSFIFFNFLLPLLLFLQFPINFFLLFFIILLFINFFNLSTNFFRYTCSHFIIFIFFLFFAFINRMGSPSK</sequence>
<gene>
    <name evidence="1" type="ORF">MENTE1834_LOCUS26183</name>
</gene>
<reference evidence="1" key="1">
    <citation type="submission" date="2023-11" db="EMBL/GenBank/DDBJ databases">
        <authorList>
            <person name="Poullet M."/>
        </authorList>
    </citation>
    <scope>NUCLEOTIDE SEQUENCE</scope>
    <source>
        <strain evidence="1">E1834</strain>
    </source>
</reference>
<dbReference type="Proteomes" id="UP001497535">
    <property type="component" value="Unassembled WGS sequence"/>
</dbReference>
<evidence type="ECO:0000313" key="2">
    <source>
        <dbReference type="Proteomes" id="UP001497535"/>
    </source>
</evidence>
<comment type="caution">
    <text evidence="1">The sequence shown here is derived from an EMBL/GenBank/DDBJ whole genome shotgun (WGS) entry which is preliminary data.</text>
</comment>
<proteinExistence type="predicted"/>
<dbReference type="EMBL" id="CAVMJV010000037">
    <property type="protein sequence ID" value="CAK5079099.1"/>
    <property type="molecule type" value="Genomic_DNA"/>
</dbReference>
<organism evidence="1 2">
    <name type="scientific">Meloidogyne enterolobii</name>
    <name type="common">Root-knot nematode worm</name>
    <name type="synonym">Meloidogyne mayaguensis</name>
    <dbReference type="NCBI Taxonomy" id="390850"/>
    <lineage>
        <taxon>Eukaryota</taxon>
        <taxon>Metazoa</taxon>
        <taxon>Ecdysozoa</taxon>
        <taxon>Nematoda</taxon>
        <taxon>Chromadorea</taxon>
        <taxon>Rhabditida</taxon>
        <taxon>Tylenchina</taxon>
        <taxon>Tylenchomorpha</taxon>
        <taxon>Tylenchoidea</taxon>
        <taxon>Meloidogynidae</taxon>
        <taxon>Meloidogyninae</taxon>
        <taxon>Meloidogyne</taxon>
    </lineage>
</organism>
<accession>A0ACB0ZJ33</accession>